<dbReference type="GO" id="GO:0046872">
    <property type="term" value="F:metal ion binding"/>
    <property type="evidence" value="ECO:0007669"/>
    <property type="project" value="UniProtKB-KW"/>
</dbReference>
<keyword evidence="5 7" id="KW-0472">Membrane</keyword>
<keyword evidence="9" id="KW-1185">Reference proteome</keyword>
<name>A0AAD3QYI8_LATJO</name>
<dbReference type="PRINTS" id="PR00176">
    <property type="entry name" value="NANEUSMPORT"/>
</dbReference>
<evidence type="ECO:0000256" key="1">
    <source>
        <dbReference type="ARBA" id="ARBA00004141"/>
    </source>
</evidence>
<evidence type="ECO:0000256" key="5">
    <source>
        <dbReference type="ARBA" id="ARBA00023136"/>
    </source>
</evidence>
<evidence type="ECO:0000256" key="6">
    <source>
        <dbReference type="PIRSR" id="PIRSR600175-1"/>
    </source>
</evidence>
<dbReference type="PANTHER" id="PTHR11616">
    <property type="entry name" value="SODIUM/CHLORIDE DEPENDENT TRANSPORTER"/>
    <property type="match status" value="1"/>
</dbReference>
<comment type="subcellular location">
    <subcellularLocation>
        <location evidence="1">Membrane</location>
        <topology evidence="1">Multi-pass membrane protein</topology>
    </subcellularLocation>
</comment>
<dbReference type="SUPFAM" id="SSF161070">
    <property type="entry name" value="SNF-like"/>
    <property type="match status" value="1"/>
</dbReference>
<dbReference type="GO" id="GO:0042995">
    <property type="term" value="C:cell projection"/>
    <property type="evidence" value="ECO:0007669"/>
    <property type="project" value="TreeGrafter"/>
</dbReference>
<evidence type="ECO:0000313" key="8">
    <source>
        <dbReference type="EMBL" id="GLD50729.1"/>
    </source>
</evidence>
<keyword evidence="3 7" id="KW-0812">Transmembrane</keyword>
<feature type="transmembrane region" description="Helical" evidence="7">
    <location>
        <begin position="123"/>
        <end position="140"/>
    </location>
</feature>
<dbReference type="PROSITE" id="PS50267">
    <property type="entry name" value="NA_NEUROTRAN_SYMP_3"/>
    <property type="match status" value="1"/>
</dbReference>
<evidence type="ECO:0000313" key="9">
    <source>
        <dbReference type="Proteomes" id="UP001279410"/>
    </source>
</evidence>
<dbReference type="PANTHER" id="PTHR11616:SF237">
    <property type="entry name" value="TRANSPORTER"/>
    <property type="match status" value="1"/>
</dbReference>
<protein>
    <submittedName>
        <fullName evidence="8">Sodium- and chloride-dependent GABA transporter 3-like isoform X2</fullName>
    </submittedName>
</protein>
<dbReference type="GO" id="GO:0005332">
    <property type="term" value="F:gamma-aminobutyric acid:sodium:chloride symporter activity"/>
    <property type="evidence" value="ECO:0007669"/>
    <property type="project" value="TreeGrafter"/>
</dbReference>
<dbReference type="Pfam" id="PF00209">
    <property type="entry name" value="SNF"/>
    <property type="match status" value="1"/>
</dbReference>
<keyword evidence="6" id="KW-0479">Metal-binding</keyword>
<keyword evidence="2" id="KW-0813">Transport</keyword>
<feature type="binding site" evidence="6">
    <location>
        <position position="73"/>
    </location>
    <ligand>
        <name>Na(+)</name>
        <dbReference type="ChEBI" id="CHEBI:29101"/>
        <label>1</label>
    </ligand>
</feature>
<organism evidence="8 9">
    <name type="scientific">Lates japonicus</name>
    <name type="common">Japanese lates</name>
    <dbReference type="NCBI Taxonomy" id="270547"/>
    <lineage>
        <taxon>Eukaryota</taxon>
        <taxon>Metazoa</taxon>
        <taxon>Chordata</taxon>
        <taxon>Craniata</taxon>
        <taxon>Vertebrata</taxon>
        <taxon>Euteleostomi</taxon>
        <taxon>Actinopterygii</taxon>
        <taxon>Neopterygii</taxon>
        <taxon>Teleostei</taxon>
        <taxon>Neoteleostei</taxon>
        <taxon>Acanthomorphata</taxon>
        <taxon>Carangaria</taxon>
        <taxon>Carangaria incertae sedis</taxon>
        <taxon>Centropomidae</taxon>
        <taxon>Lates</taxon>
    </lineage>
</organism>
<dbReference type="EMBL" id="BRZM01000010">
    <property type="protein sequence ID" value="GLD50729.1"/>
    <property type="molecule type" value="Genomic_DNA"/>
</dbReference>
<evidence type="ECO:0000256" key="3">
    <source>
        <dbReference type="ARBA" id="ARBA00022692"/>
    </source>
</evidence>
<sequence length="163" mass="18226">MLTNTTSAATEFWEKLLPFSSQTEGAGCVWRHEELGSVRWSWLCVSWVCCVLLPASEKPDPLERDCFWLCLLNSGTSFVAGFVVFSVLDSWLRNRAVTVDTVAESGPGLAFIAYPQATAMMPLPQFWTVCFFLMLIFLSVDTHDSRSVLLAQCLLAHTTHRDA</sequence>
<dbReference type="InterPro" id="IPR037272">
    <property type="entry name" value="SNS_sf"/>
</dbReference>
<feature type="transmembrane region" description="Helical" evidence="7">
    <location>
        <begin position="67"/>
        <end position="88"/>
    </location>
</feature>
<dbReference type="AlphaFoldDB" id="A0AAD3QYI8"/>
<feature type="binding site" evidence="6">
    <location>
        <position position="141"/>
    </location>
    <ligand>
        <name>Na(+)</name>
        <dbReference type="ChEBI" id="CHEBI:29101"/>
        <label>1</label>
    </ligand>
</feature>
<evidence type="ECO:0000256" key="4">
    <source>
        <dbReference type="ARBA" id="ARBA00022989"/>
    </source>
</evidence>
<dbReference type="InterPro" id="IPR000175">
    <property type="entry name" value="Na/ntran_symport"/>
</dbReference>
<comment type="caution">
    <text evidence="8">The sequence shown here is derived from an EMBL/GenBank/DDBJ whole genome shotgun (WGS) entry which is preliminary data.</text>
</comment>
<evidence type="ECO:0000256" key="2">
    <source>
        <dbReference type="ARBA" id="ARBA00022448"/>
    </source>
</evidence>
<dbReference type="Proteomes" id="UP001279410">
    <property type="component" value="Unassembled WGS sequence"/>
</dbReference>
<keyword evidence="4 7" id="KW-1133">Transmembrane helix</keyword>
<keyword evidence="6" id="KW-0915">Sodium</keyword>
<accession>A0AAD3QYI8</accession>
<proteinExistence type="predicted"/>
<reference evidence="8" key="1">
    <citation type="submission" date="2022-08" db="EMBL/GenBank/DDBJ databases">
        <title>Genome sequencing of akame (Lates japonicus).</title>
        <authorList>
            <person name="Hashiguchi Y."/>
            <person name="Takahashi H."/>
        </authorList>
    </citation>
    <scope>NUCLEOTIDE SEQUENCE</scope>
    <source>
        <strain evidence="8">Kochi</strain>
    </source>
</reference>
<feature type="binding site" evidence="6">
    <location>
        <position position="138"/>
    </location>
    <ligand>
        <name>Na(+)</name>
        <dbReference type="ChEBI" id="CHEBI:29101"/>
        <label>1</label>
    </ligand>
</feature>
<gene>
    <name evidence="8" type="ORF">AKAME5_000387700</name>
</gene>
<evidence type="ECO:0000256" key="7">
    <source>
        <dbReference type="SAM" id="Phobius"/>
    </source>
</evidence>
<dbReference type="GO" id="GO:0005886">
    <property type="term" value="C:plasma membrane"/>
    <property type="evidence" value="ECO:0007669"/>
    <property type="project" value="TreeGrafter"/>
</dbReference>